<evidence type="ECO:0000313" key="1">
    <source>
        <dbReference type="EMBL" id="RND79222.1"/>
    </source>
</evidence>
<protein>
    <submittedName>
        <fullName evidence="1">Uncharacterized protein</fullName>
    </submittedName>
</protein>
<dbReference type="Proteomes" id="UP000284716">
    <property type="component" value="Unassembled WGS sequence"/>
</dbReference>
<dbReference type="AlphaFoldDB" id="A0A422LZQ7"/>
<dbReference type="EMBL" id="LKFS01000102">
    <property type="protein sequence ID" value="RND79222.1"/>
    <property type="molecule type" value="Genomic_DNA"/>
</dbReference>
<name>A0A422LZQ7_LACPA</name>
<reference evidence="1 2" key="1">
    <citation type="journal article" date="2018" name="Front. Microbiol.">
        <title>Conversion of Methionine to Cysteine in Lactobacillus paracasei Depends on the Highly Mobile cysK-ctl-cysE Gene Cluster.</title>
        <authorList>
            <person name="Wuthrich D."/>
            <person name="Irmler S."/>
            <person name="Berthoud H."/>
            <person name="Guggenbuhl B."/>
            <person name="Eugster E."/>
            <person name="Bruggmann R."/>
        </authorList>
    </citation>
    <scope>NUCLEOTIDE SEQUENCE [LARGE SCALE GENOMIC DNA]</scope>
    <source>
        <strain evidence="1 2">FAM18157</strain>
    </source>
</reference>
<sequence>MLSLYIWPAFVILFLFASFCCLLYSLSIRYKFNLHDRLLTKIFKDSLRNPYRFKETDNYQIASLSREFKFSTFMGLGSYFIGMVLFLQRLNVSLKQANTSSIFVTILFMSVGILCLILAQIIDRKKMILQMKAYQSLKSREDRNLLFHDFFESNKPNASVRRNQINIIGLLFLLAMLFCVLMYFNTVASAFF</sequence>
<proteinExistence type="predicted"/>
<evidence type="ECO:0000313" key="2">
    <source>
        <dbReference type="Proteomes" id="UP000284716"/>
    </source>
</evidence>
<comment type="caution">
    <text evidence="1">The sequence shown here is derived from an EMBL/GenBank/DDBJ whole genome shotgun (WGS) entry which is preliminary data.</text>
</comment>
<gene>
    <name evidence="1" type="ORF">FAM18157_02741</name>
</gene>
<organism evidence="1 2">
    <name type="scientific">Lacticaseibacillus paracasei</name>
    <name type="common">Lactobacillus paracasei</name>
    <dbReference type="NCBI Taxonomy" id="1597"/>
    <lineage>
        <taxon>Bacteria</taxon>
        <taxon>Bacillati</taxon>
        <taxon>Bacillota</taxon>
        <taxon>Bacilli</taxon>
        <taxon>Lactobacillales</taxon>
        <taxon>Lactobacillaceae</taxon>
        <taxon>Lacticaseibacillus</taxon>
    </lineage>
</organism>
<accession>A0A422LZQ7</accession>